<feature type="domain" description="Peptidase C51" evidence="2">
    <location>
        <begin position="209"/>
        <end position="332"/>
    </location>
</feature>
<evidence type="ECO:0000313" key="3">
    <source>
        <dbReference type="EMBL" id="BBD93097.1"/>
    </source>
</evidence>
<feature type="region of interest" description="Disordered" evidence="1">
    <location>
        <begin position="56"/>
        <end position="166"/>
    </location>
</feature>
<reference evidence="3 4" key="1">
    <citation type="submission" date="2018-05" db="EMBL/GenBank/DDBJ databases">
        <title>Complete genome sequencing of three human clinical isolates of Staphylococcus caprae reveals virulence factors similar to those of S. epidermidis and S. capitis.</title>
        <authorList>
            <person name="Watanabe S."/>
            <person name="Cui L."/>
        </authorList>
    </citation>
    <scope>NUCLEOTIDE SEQUENCE [LARGE SCALE GENOMIC DNA]</scope>
    <source>
        <strain evidence="3 4">JMUB590</strain>
    </source>
</reference>
<feature type="compositionally biased region" description="Polar residues" evidence="1">
    <location>
        <begin position="129"/>
        <end position="151"/>
    </location>
</feature>
<dbReference type="Pfam" id="PF05257">
    <property type="entry name" value="CHAP"/>
    <property type="match status" value="1"/>
</dbReference>
<feature type="compositionally biased region" description="Polar residues" evidence="1">
    <location>
        <begin position="77"/>
        <end position="122"/>
    </location>
</feature>
<proteinExistence type="predicted"/>
<organism evidence="3 4">
    <name type="scientific">Staphylococcus caprae</name>
    <dbReference type="NCBI Taxonomy" id="29380"/>
    <lineage>
        <taxon>Bacteria</taxon>
        <taxon>Bacillati</taxon>
        <taxon>Bacillota</taxon>
        <taxon>Bacilli</taxon>
        <taxon>Bacillales</taxon>
        <taxon>Staphylococcaceae</taxon>
        <taxon>Staphylococcus</taxon>
    </lineage>
</organism>
<sequence>MSKKLLLSTISTLTILNILNIDNIGYAKNYGTIEEAKKEHPNADFKVNPSDGSFTYTYGKSNGNVNNGRNNNDDGQHNISTNHSSGQNNVAHRYSTSQKKVNQPQESNQTNSNNLLNRSNGATPLPDVQNGNNDQGEKINNSDTPPQNNRSPIAPPNLNNDDDHNADVSQAFKKDKHGMITNLDMDDLYDELKVSEFNEKAKTKDGKPLALGNGKIISQPLFTNKNNLYTAGQCTWYAFDKRAQDGHTISTFWGDAKNWAGQASSAGFKVDHTPEKGAILQTINGPYGHVAYVERVNSDGSVYISEMNWVAPYIVSTRTISSSEAGSYSYIH</sequence>
<dbReference type="InterPro" id="IPR007921">
    <property type="entry name" value="CHAP_dom"/>
</dbReference>
<dbReference type="Proteomes" id="UP000274772">
    <property type="component" value="Chromosome"/>
</dbReference>
<dbReference type="PROSITE" id="PS50911">
    <property type="entry name" value="CHAP"/>
    <property type="match status" value="1"/>
</dbReference>
<dbReference type="RefSeq" id="WP_044466331.1">
    <property type="nucleotide sequence ID" value="NZ_AP018585.1"/>
</dbReference>
<dbReference type="Gene3D" id="3.90.1720.10">
    <property type="entry name" value="endopeptidase domain like (from Nostoc punctiforme)"/>
    <property type="match status" value="1"/>
</dbReference>
<name>A0ABM7FWJ1_9STAP</name>
<evidence type="ECO:0000256" key="1">
    <source>
        <dbReference type="SAM" id="MobiDB-lite"/>
    </source>
</evidence>
<evidence type="ECO:0000313" key="4">
    <source>
        <dbReference type="Proteomes" id="UP000274772"/>
    </source>
</evidence>
<dbReference type="SUPFAM" id="SSF54001">
    <property type="entry name" value="Cysteine proteinases"/>
    <property type="match status" value="1"/>
</dbReference>
<gene>
    <name evidence="3" type="ORF">JMUB590_2042</name>
</gene>
<keyword evidence="4" id="KW-1185">Reference proteome</keyword>
<dbReference type="GeneID" id="58051780"/>
<protein>
    <submittedName>
        <fullName evidence="3">CHAP domain protein</fullName>
    </submittedName>
</protein>
<accession>A0ABM7FWJ1</accession>
<dbReference type="InterPro" id="IPR038765">
    <property type="entry name" value="Papain-like_cys_pep_sf"/>
</dbReference>
<dbReference type="EMBL" id="AP018586">
    <property type="protein sequence ID" value="BBD93097.1"/>
    <property type="molecule type" value="Genomic_DNA"/>
</dbReference>
<evidence type="ECO:0000259" key="2">
    <source>
        <dbReference type="PROSITE" id="PS50911"/>
    </source>
</evidence>